<feature type="compositionally biased region" description="Basic and acidic residues" evidence="6">
    <location>
        <begin position="50"/>
        <end position="67"/>
    </location>
</feature>
<dbReference type="SMART" id="SM00440">
    <property type="entry name" value="ZnF_C2C2"/>
    <property type="match status" value="1"/>
</dbReference>
<dbReference type="GO" id="GO:0003676">
    <property type="term" value="F:nucleic acid binding"/>
    <property type="evidence" value="ECO:0007669"/>
    <property type="project" value="InterPro"/>
</dbReference>
<dbReference type="GO" id="GO:0005634">
    <property type="term" value="C:nucleus"/>
    <property type="evidence" value="ECO:0007669"/>
    <property type="project" value="TreeGrafter"/>
</dbReference>
<keyword evidence="10" id="KW-1185">Reference proteome</keyword>
<keyword evidence="3" id="KW-0862">Zinc</keyword>
<evidence type="ECO:0000259" key="7">
    <source>
        <dbReference type="PROSITE" id="PS51133"/>
    </source>
</evidence>
<evidence type="ECO:0000256" key="1">
    <source>
        <dbReference type="ARBA" id="ARBA00022723"/>
    </source>
</evidence>
<evidence type="ECO:0000256" key="4">
    <source>
        <dbReference type="ARBA" id="ARBA00023242"/>
    </source>
</evidence>
<evidence type="ECO:0000256" key="6">
    <source>
        <dbReference type="SAM" id="MobiDB-lite"/>
    </source>
</evidence>
<evidence type="ECO:0000256" key="2">
    <source>
        <dbReference type="ARBA" id="ARBA00022771"/>
    </source>
</evidence>
<feature type="region of interest" description="Disordered" evidence="6">
    <location>
        <begin position="186"/>
        <end position="220"/>
    </location>
</feature>
<dbReference type="PANTHER" id="PTHR11477:SF0">
    <property type="entry name" value="IP08861P-RELATED"/>
    <property type="match status" value="1"/>
</dbReference>
<feature type="domain" description="TFIIS-type" evidence="7">
    <location>
        <begin position="218"/>
        <end position="258"/>
    </location>
</feature>
<dbReference type="PIRSF" id="PIRSF006704">
    <property type="entry name" value="TF_IIS"/>
    <property type="match status" value="1"/>
</dbReference>
<organism evidence="9 10">
    <name type="scientific">Oldenlandia corymbosa var. corymbosa</name>
    <dbReference type="NCBI Taxonomy" id="529605"/>
    <lineage>
        <taxon>Eukaryota</taxon>
        <taxon>Viridiplantae</taxon>
        <taxon>Streptophyta</taxon>
        <taxon>Embryophyta</taxon>
        <taxon>Tracheophyta</taxon>
        <taxon>Spermatophyta</taxon>
        <taxon>Magnoliopsida</taxon>
        <taxon>eudicotyledons</taxon>
        <taxon>Gunneridae</taxon>
        <taxon>Pentapetalae</taxon>
        <taxon>asterids</taxon>
        <taxon>lamiids</taxon>
        <taxon>Gentianales</taxon>
        <taxon>Rubiaceae</taxon>
        <taxon>Rubioideae</taxon>
        <taxon>Spermacoceae</taxon>
        <taxon>Hedyotis-Oldenlandia complex</taxon>
        <taxon>Oldenlandia</taxon>
    </lineage>
</organism>
<sequence>MDFYKETVQNKKNVTIENQGSLFLKRERPGGDSDEDSGKEKKAQSLKSIKLADDSDNKKIQKVEKTTEQSLYSSGAGHLNSGHVKVKLVKKEDKFYFDSKKSDVFSVTPPKLTALPSTKDKNRDKIRELLVEGLSKVAGEVSDDNGHGLKEVGDVNIKDPKNRDFRRKVLLGQFPPMCIADLSPEEMASDERKRQNEEIKEKALFNSERGPPGKASNGAFQCGRCKKRETTYYRLQTRSADEPMTTFVTCTNCNKRWKC</sequence>
<feature type="region of interest" description="Disordered" evidence="6">
    <location>
        <begin position="19"/>
        <end position="76"/>
    </location>
</feature>
<dbReference type="GO" id="GO:0008270">
    <property type="term" value="F:zinc ion binding"/>
    <property type="evidence" value="ECO:0007669"/>
    <property type="project" value="UniProtKB-KW"/>
</dbReference>
<feature type="compositionally biased region" description="Basic and acidic residues" evidence="6">
    <location>
        <begin position="189"/>
        <end position="203"/>
    </location>
</feature>
<dbReference type="InterPro" id="IPR001222">
    <property type="entry name" value="Znf_TFIIS"/>
</dbReference>
<dbReference type="GO" id="GO:0006351">
    <property type="term" value="P:DNA-templated transcription"/>
    <property type="evidence" value="ECO:0007669"/>
    <property type="project" value="InterPro"/>
</dbReference>
<protein>
    <submittedName>
        <fullName evidence="9">OLC1v1036696C1</fullName>
    </submittedName>
</protein>
<dbReference type="PANTHER" id="PTHR11477">
    <property type="entry name" value="TRANSCRIPTION FACTOR S-II ZINC FINGER DOMAIN-CONTAINING PROTEIN"/>
    <property type="match status" value="1"/>
</dbReference>
<dbReference type="Gene3D" id="2.20.25.10">
    <property type="match status" value="1"/>
</dbReference>
<keyword evidence="4" id="KW-0539">Nucleus</keyword>
<dbReference type="Gene3D" id="1.10.472.30">
    <property type="entry name" value="Transcription elongation factor S-II, central domain"/>
    <property type="match status" value="1"/>
</dbReference>
<feature type="compositionally biased region" description="Basic and acidic residues" evidence="6">
    <location>
        <begin position="24"/>
        <end position="43"/>
    </location>
</feature>
<dbReference type="InterPro" id="IPR003618">
    <property type="entry name" value="TFIIS_cen_dom"/>
</dbReference>
<dbReference type="CDD" id="cd13749">
    <property type="entry name" value="Zn-ribbon_TFIIS"/>
    <property type="match status" value="1"/>
</dbReference>
<evidence type="ECO:0000256" key="3">
    <source>
        <dbReference type="ARBA" id="ARBA00022833"/>
    </source>
</evidence>
<feature type="domain" description="TFIIS central" evidence="8">
    <location>
        <begin position="156"/>
        <end position="215"/>
    </location>
</feature>
<dbReference type="Proteomes" id="UP001161247">
    <property type="component" value="Chromosome 3"/>
</dbReference>
<dbReference type="SUPFAM" id="SSF57783">
    <property type="entry name" value="Zinc beta-ribbon"/>
    <property type="match status" value="1"/>
</dbReference>
<evidence type="ECO:0000259" key="8">
    <source>
        <dbReference type="PROSITE" id="PS51321"/>
    </source>
</evidence>
<dbReference type="EMBL" id="OX459120">
    <property type="protein sequence ID" value="CAI9099817.1"/>
    <property type="molecule type" value="Genomic_DNA"/>
</dbReference>
<dbReference type="SUPFAM" id="SSF46942">
    <property type="entry name" value="Elongation factor TFIIS domain 2"/>
    <property type="match status" value="1"/>
</dbReference>
<accession>A0AAV1CWJ7</accession>
<dbReference type="PROSITE" id="PS00466">
    <property type="entry name" value="ZF_TFIIS_1"/>
    <property type="match status" value="1"/>
</dbReference>
<dbReference type="SMART" id="SM00510">
    <property type="entry name" value="TFS2M"/>
    <property type="match status" value="1"/>
</dbReference>
<evidence type="ECO:0000313" key="10">
    <source>
        <dbReference type="Proteomes" id="UP001161247"/>
    </source>
</evidence>
<evidence type="ECO:0000313" key="9">
    <source>
        <dbReference type="EMBL" id="CAI9099817.1"/>
    </source>
</evidence>
<proteinExistence type="predicted"/>
<dbReference type="PROSITE" id="PS51133">
    <property type="entry name" value="ZF_TFIIS_2"/>
    <property type="match status" value="1"/>
</dbReference>
<dbReference type="AlphaFoldDB" id="A0AAV1CWJ7"/>
<gene>
    <name evidence="9" type="ORF">OLC1_LOCUS9761</name>
</gene>
<evidence type="ECO:0000256" key="5">
    <source>
        <dbReference type="PROSITE-ProRule" id="PRU00472"/>
    </source>
</evidence>
<name>A0AAV1CWJ7_OLDCO</name>
<dbReference type="PROSITE" id="PS51321">
    <property type="entry name" value="TFIIS_CENTRAL"/>
    <property type="match status" value="1"/>
</dbReference>
<keyword evidence="2 5" id="KW-0863">Zinc-finger</keyword>
<dbReference type="Pfam" id="PF01096">
    <property type="entry name" value="Zn_ribbon_TFIIS"/>
    <property type="match status" value="1"/>
</dbReference>
<keyword evidence="1" id="KW-0479">Metal-binding</keyword>
<dbReference type="InterPro" id="IPR036575">
    <property type="entry name" value="TFIIS_cen_dom_sf"/>
</dbReference>
<reference evidence="9" key="1">
    <citation type="submission" date="2023-03" db="EMBL/GenBank/DDBJ databases">
        <authorList>
            <person name="Julca I."/>
        </authorList>
    </citation>
    <scope>NUCLEOTIDE SEQUENCE</scope>
</reference>
<dbReference type="InterPro" id="IPR035100">
    <property type="entry name" value="TF_IIS-typ"/>
</dbReference>
<dbReference type="Pfam" id="PF07500">
    <property type="entry name" value="TFIIS_M"/>
    <property type="match status" value="1"/>
</dbReference>